<organism evidence="5 6">
    <name type="scientific">Paenibacillus soyae</name>
    <dbReference type="NCBI Taxonomy" id="2969249"/>
    <lineage>
        <taxon>Bacteria</taxon>
        <taxon>Bacillati</taxon>
        <taxon>Bacillota</taxon>
        <taxon>Bacilli</taxon>
        <taxon>Bacillales</taxon>
        <taxon>Paenibacillaceae</taxon>
        <taxon>Paenibacillus</taxon>
    </lineage>
</organism>
<evidence type="ECO:0000313" key="5">
    <source>
        <dbReference type="EMBL" id="MCR2804835.1"/>
    </source>
</evidence>
<dbReference type="GO" id="GO:0003700">
    <property type="term" value="F:DNA-binding transcription factor activity"/>
    <property type="evidence" value="ECO:0007669"/>
    <property type="project" value="InterPro"/>
</dbReference>
<dbReference type="EMBL" id="JANIPJ010000008">
    <property type="protein sequence ID" value="MCR2804835.1"/>
    <property type="molecule type" value="Genomic_DNA"/>
</dbReference>
<reference evidence="5" key="1">
    <citation type="submission" date="2022-08" db="EMBL/GenBank/DDBJ databases">
        <title>The genomic sequence of strain Paenibacillus sp. SCIV0701.</title>
        <authorList>
            <person name="Zhao H."/>
        </authorList>
    </citation>
    <scope>NUCLEOTIDE SEQUENCE</scope>
    <source>
        <strain evidence="5">SCIV0701</strain>
    </source>
</reference>
<sequence>MRKKGLFDRSWLEEEKHPRFFAYYYKQWSEFAMGFHTHESVEIMYVITGECRIELATCEPAASIVLRRGEFIILDASVPHRLLVGEFGPCRMLNVEFGMEERGTVFPSFRMMAEEDSYVMGLATEPSPYLVLRDTDELYPLLKSLVLELDVKDNRRETRIELLFAQLLVTIGFIRGEAFRLEDRPSERYVKEAIRFIHHNYDRDIQVKDIASAVNLHPGYLHRVFRSGTGKTISAYLTELRVEKAKMLLRQTDIPAADICDYVGVGSRAYFHAMFKKSTGQTPIAYRISYQAHNHGDDF</sequence>
<evidence type="ECO:0000256" key="2">
    <source>
        <dbReference type="ARBA" id="ARBA00023125"/>
    </source>
</evidence>
<accession>A0A9X2MR38</accession>
<dbReference type="SUPFAM" id="SSF46689">
    <property type="entry name" value="Homeodomain-like"/>
    <property type="match status" value="2"/>
</dbReference>
<dbReference type="SUPFAM" id="SSF51182">
    <property type="entry name" value="RmlC-like cupins"/>
    <property type="match status" value="1"/>
</dbReference>
<keyword evidence="3" id="KW-0804">Transcription</keyword>
<evidence type="ECO:0000313" key="6">
    <source>
        <dbReference type="Proteomes" id="UP001141950"/>
    </source>
</evidence>
<dbReference type="AlphaFoldDB" id="A0A9X2MR38"/>
<evidence type="ECO:0000259" key="4">
    <source>
        <dbReference type="PROSITE" id="PS01124"/>
    </source>
</evidence>
<dbReference type="InterPro" id="IPR009057">
    <property type="entry name" value="Homeodomain-like_sf"/>
</dbReference>
<dbReference type="PROSITE" id="PS01124">
    <property type="entry name" value="HTH_ARAC_FAMILY_2"/>
    <property type="match status" value="1"/>
</dbReference>
<comment type="caution">
    <text evidence="5">The sequence shown here is derived from an EMBL/GenBank/DDBJ whole genome shotgun (WGS) entry which is preliminary data.</text>
</comment>
<dbReference type="InterPro" id="IPR011051">
    <property type="entry name" value="RmlC_Cupin_sf"/>
</dbReference>
<keyword evidence="6" id="KW-1185">Reference proteome</keyword>
<protein>
    <submittedName>
        <fullName evidence="5">AraC family transcriptional regulator</fullName>
    </submittedName>
</protein>
<name>A0A9X2MR38_9BACL</name>
<dbReference type="Gene3D" id="1.10.10.60">
    <property type="entry name" value="Homeodomain-like"/>
    <property type="match status" value="2"/>
</dbReference>
<dbReference type="InterPro" id="IPR014710">
    <property type="entry name" value="RmlC-like_jellyroll"/>
</dbReference>
<dbReference type="Gene3D" id="2.60.120.10">
    <property type="entry name" value="Jelly Rolls"/>
    <property type="match status" value="1"/>
</dbReference>
<dbReference type="GO" id="GO:0043565">
    <property type="term" value="F:sequence-specific DNA binding"/>
    <property type="evidence" value="ECO:0007669"/>
    <property type="project" value="InterPro"/>
</dbReference>
<dbReference type="Pfam" id="PF07883">
    <property type="entry name" value="Cupin_2"/>
    <property type="match status" value="1"/>
</dbReference>
<keyword evidence="2" id="KW-0238">DNA-binding</keyword>
<keyword evidence="1" id="KW-0805">Transcription regulation</keyword>
<dbReference type="PANTHER" id="PTHR43280">
    <property type="entry name" value="ARAC-FAMILY TRANSCRIPTIONAL REGULATOR"/>
    <property type="match status" value="1"/>
</dbReference>
<dbReference type="RefSeq" id="WP_257446228.1">
    <property type="nucleotide sequence ID" value="NZ_JANIPJ010000008.1"/>
</dbReference>
<dbReference type="SMART" id="SM00342">
    <property type="entry name" value="HTH_ARAC"/>
    <property type="match status" value="1"/>
</dbReference>
<evidence type="ECO:0000256" key="1">
    <source>
        <dbReference type="ARBA" id="ARBA00023015"/>
    </source>
</evidence>
<gene>
    <name evidence="5" type="ORF">NQZ67_13185</name>
</gene>
<dbReference type="Pfam" id="PF12833">
    <property type="entry name" value="HTH_18"/>
    <property type="match status" value="1"/>
</dbReference>
<feature type="domain" description="HTH araC/xylS-type" evidence="4">
    <location>
        <begin position="191"/>
        <end position="289"/>
    </location>
</feature>
<dbReference type="PANTHER" id="PTHR43280:SF2">
    <property type="entry name" value="HTH-TYPE TRANSCRIPTIONAL REGULATOR EXSA"/>
    <property type="match status" value="1"/>
</dbReference>
<evidence type="ECO:0000256" key="3">
    <source>
        <dbReference type="ARBA" id="ARBA00023163"/>
    </source>
</evidence>
<proteinExistence type="predicted"/>
<dbReference type="Proteomes" id="UP001141950">
    <property type="component" value="Unassembled WGS sequence"/>
</dbReference>
<dbReference type="InterPro" id="IPR013096">
    <property type="entry name" value="Cupin_2"/>
</dbReference>
<dbReference type="InterPro" id="IPR018060">
    <property type="entry name" value="HTH_AraC"/>
</dbReference>